<organism evidence="3 4">
    <name type="scientific">Hallella colorans</name>
    <dbReference type="NCBI Taxonomy" id="1703337"/>
    <lineage>
        <taxon>Bacteria</taxon>
        <taxon>Pseudomonadati</taxon>
        <taxon>Bacteroidota</taxon>
        <taxon>Bacteroidia</taxon>
        <taxon>Bacteroidales</taxon>
        <taxon>Prevotellaceae</taxon>
        <taxon>Hallella</taxon>
    </lineage>
</organism>
<dbReference type="GO" id="GO:0080120">
    <property type="term" value="P:CAAX-box protein maturation"/>
    <property type="evidence" value="ECO:0007669"/>
    <property type="project" value="UniProtKB-ARBA"/>
</dbReference>
<reference evidence="3 4" key="1">
    <citation type="submission" date="2018-05" db="EMBL/GenBank/DDBJ databases">
        <title>Genomic Encyclopedia of Type Strains, Phase IV (KMG-IV): sequencing the most valuable type-strain genomes for metagenomic binning, comparative biology and taxonomic classification.</title>
        <authorList>
            <person name="Goeker M."/>
        </authorList>
    </citation>
    <scope>NUCLEOTIDE SEQUENCE [LARGE SCALE GENOMIC DNA]</scope>
    <source>
        <strain evidence="3 4">DSM 100333</strain>
    </source>
</reference>
<evidence type="ECO:0000259" key="2">
    <source>
        <dbReference type="Pfam" id="PF02517"/>
    </source>
</evidence>
<feature type="transmembrane region" description="Helical" evidence="1">
    <location>
        <begin position="172"/>
        <end position="188"/>
    </location>
</feature>
<feature type="transmembrane region" description="Helical" evidence="1">
    <location>
        <begin position="218"/>
        <end position="235"/>
    </location>
</feature>
<feature type="transmembrane region" description="Helical" evidence="1">
    <location>
        <begin position="139"/>
        <end position="160"/>
    </location>
</feature>
<dbReference type="EMBL" id="QENY01000003">
    <property type="protein sequence ID" value="PVX58051.1"/>
    <property type="molecule type" value="Genomic_DNA"/>
</dbReference>
<evidence type="ECO:0000256" key="1">
    <source>
        <dbReference type="SAM" id="Phobius"/>
    </source>
</evidence>
<dbReference type="AlphaFoldDB" id="A0A2U0UKC4"/>
<dbReference type="OrthoDB" id="158986at2"/>
<feature type="transmembrane region" description="Helical" evidence="1">
    <location>
        <begin position="61"/>
        <end position="83"/>
    </location>
</feature>
<dbReference type="PANTHER" id="PTHR36435:SF1">
    <property type="entry name" value="CAAX AMINO TERMINAL PROTEASE FAMILY PROTEIN"/>
    <property type="match status" value="1"/>
</dbReference>
<proteinExistence type="predicted"/>
<name>A0A2U0UKC4_9BACT</name>
<keyword evidence="1" id="KW-0812">Transmembrane</keyword>
<accession>A0A2U0UKC4</accession>
<feature type="transmembrane region" description="Helical" evidence="1">
    <location>
        <begin position="194"/>
        <end position="211"/>
    </location>
</feature>
<dbReference type="Pfam" id="PF02517">
    <property type="entry name" value="Rce1-like"/>
    <property type="match status" value="1"/>
</dbReference>
<keyword evidence="1" id="KW-1133">Transmembrane helix</keyword>
<dbReference type="InterPro" id="IPR052710">
    <property type="entry name" value="CAAX_protease"/>
</dbReference>
<evidence type="ECO:0000313" key="3">
    <source>
        <dbReference type="EMBL" id="PVX58051.1"/>
    </source>
</evidence>
<dbReference type="PANTHER" id="PTHR36435">
    <property type="entry name" value="SLR1288 PROTEIN"/>
    <property type="match status" value="1"/>
</dbReference>
<comment type="caution">
    <text evidence="3">The sequence shown here is derived from an EMBL/GenBank/DDBJ whole genome shotgun (WGS) entry which is preliminary data.</text>
</comment>
<protein>
    <recommendedName>
        <fullName evidence="2">CAAX prenyl protease 2/Lysostaphin resistance protein A-like domain-containing protein</fullName>
    </recommendedName>
</protein>
<feature type="transmembrane region" description="Helical" evidence="1">
    <location>
        <begin position="95"/>
        <end position="115"/>
    </location>
</feature>
<dbReference type="Proteomes" id="UP000245870">
    <property type="component" value="Unassembled WGS sequence"/>
</dbReference>
<dbReference type="RefSeq" id="WP_116615890.1">
    <property type="nucleotide sequence ID" value="NZ_CAMQYP010000014.1"/>
</dbReference>
<keyword evidence="4" id="KW-1185">Reference proteome</keyword>
<feature type="transmembrane region" description="Helical" evidence="1">
    <location>
        <begin position="9"/>
        <end position="28"/>
    </location>
</feature>
<feature type="domain" description="CAAX prenyl protease 2/Lysostaphin resistance protein A-like" evidence="2">
    <location>
        <begin position="140"/>
        <end position="227"/>
    </location>
</feature>
<feature type="transmembrane region" description="Helical" evidence="1">
    <location>
        <begin position="255"/>
        <end position="274"/>
    </location>
</feature>
<dbReference type="InterPro" id="IPR003675">
    <property type="entry name" value="Rce1/LyrA-like_dom"/>
</dbReference>
<sequence>MVLNKQTRVFFDIVLYVVMFFVIQYVMLVGVSGANAWHNGISWAEFSSHVYHGAIGVGGKLLVAVSALSSIVTIIVFVYARWARLTRVWLSMRPWTVLVWVACLALGSILPSQWLQEQMNLTVPESAMRTFESIMSEPVGYMAIGVLAPLAEEVVFRGAILGNLLHVFTGRKHWIAIAISALIFGAVHGNEAQFAHAMIIGLLLGWMYYRTNSIIPGVVFHWINNTVAYLMFNLLPSSADGQLIDLFHGDSRTMWLGLLFSVCIIVPSLYQLALRLRRSQG</sequence>
<evidence type="ECO:0000313" key="4">
    <source>
        <dbReference type="Proteomes" id="UP000245870"/>
    </source>
</evidence>
<keyword evidence="1" id="KW-0472">Membrane</keyword>
<dbReference type="GO" id="GO:0004175">
    <property type="term" value="F:endopeptidase activity"/>
    <property type="evidence" value="ECO:0007669"/>
    <property type="project" value="UniProtKB-ARBA"/>
</dbReference>
<gene>
    <name evidence="3" type="ORF">C7379_103177</name>
</gene>